<evidence type="ECO:0000313" key="4">
    <source>
        <dbReference type="Proteomes" id="UP001108240"/>
    </source>
</evidence>
<reference evidence="3" key="2">
    <citation type="submission" date="2025-09" db="UniProtKB">
        <authorList>
            <consortium name="Ensembl"/>
        </authorList>
    </citation>
    <scope>IDENTIFICATION</scope>
</reference>
<dbReference type="Ensembl" id="ENSCCRT00000160796.1">
    <property type="protein sequence ID" value="ENSCCRP00000159382.1"/>
    <property type="gene ID" value="ENSCCRG00000062475.1"/>
</dbReference>
<evidence type="ECO:0000256" key="1">
    <source>
        <dbReference type="ARBA" id="ARBA00061640"/>
    </source>
</evidence>
<feature type="coiled-coil region" evidence="2">
    <location>
        <begin position="94"/>
        <end position="132"/>
    </location>
</feature>
<reference evidence="3" key="1">
    <citation type="submission" date="2025-08" db="UniProtKB">
        <authorList>
            <consortium name="Ensembl"/>
        </authorList>
    </citation>
    <scope>IDENTIFICATION</scope>
</reference>
<sequence>RQLRKSFNNLNILATPAPVGTAPANDSANKASTGTAIAIAAQADKAPANTAPDSEDLACSQEECVMAKEETPLSVGIFRSELRAYRENLKNDIKAEIEIMHQEIRKDITSLREEAKADINTLRNELSQKIESLHRAHTETADTQREMERSLCDVSDKITAMDKAHATLQKDYNKLQEKYMDLENRSRRQNLRVVGISEGMEDGNPSRFIAEFFSEVLGEENFESPILIDRAHRTLAPKPRAGERPRAMIARLHYYTDREKILQLSRSKGNLLYKGSPVHIFPDMSPEVSKLRASFNPVKVKLRNAGIPYSLYYPAKLIITMGNTKHSFTDPRAAENFIKTQAPTTAQGVED</sequence>
<dbReference type="AlphaFoldDB" id="A0A9J8BQ02"/>
<dbReference type="Proteomes" id="UP001108240">
    <property type="component" value="Unplaced"/>
</dbReference>
<organism evidence="3 4">
    <name type="scientific">Cyprinus carpio carpio</name>
    <dbReference type="NCBI Taxonomy" id="630221"/>
    <lineage>
        <taxon>Eukaryota</taxon>
        <taxon>Metazoa</taxon>
        <taxon>Chordata</taxon>
        <taxon>Craniata</taxon>
        <taxon>Vertebrata</taxon>
        <taxon>Euteleostomi</taxon>
        <taxon>Actinopterygii</taxon>
        <taxon>Neopterygii</taxon>
        <taxon>Teleostei</taxon>
        <taxon>Ostariophysi</taxon>
        <taxon>Cypriniformes</taxon>
        <taxon>Cyprinidae</taxon>
        <taxon>Cyprininae</taxon>
        <taxon>Cyprinus</taxon>
    </lineage>
</organism>
<dbReference type="GeneTree" id="ENSGT00940000177143"/>
<evidence type="ECO:0000256" key="2">
    <source>
        <dbReference type="SAM" id="Coils"/>
    </source>
</evidence>
<keyword evidence="2" id="KW-0175">Coiled coil</keyword>
<dbReference type="PANTHER" id="PTHR11505">
    <property type="entry name" value="L1 TRANSPOSABLE ELEMENT-RELATED"/>
    <property type="match status" value="1"/>
</dbReference>
<keyword evidence="4" id="KW-1185">Reference proteome</keyword>
<dbReference type="OMA" id="IENMHEN"/>
<dbReference type="InterPro" id="IPR004244">
    <property type="entry name" value="Transposase_22"/>
</dbReference>
<dbReference type="Gene3D" id="3.30.70.1820">
    <property type="entry name" value="L1 transposable element, RRM domain"/>
    <property type="match status" value="1"/>
</dbReference>
<dbReference type="Gene3D" id="1.20.120.20">
    <property type="entry name" value="Apolipoprotein"/>
    <property type="match status" value="1"/>
</dbReference>
<name>A0A9J8BQ02_CYPCA</name>
<evidence type="ECO:0008006" key="5">
    <source>
        <dbReference type="Google" id="ProtNLM"/>
    </source>
</evidence>
<comment type="similarity">
    <text evidence="1">Belongs to the transposase 22 family.</text>
</comment>
<protein>
    <recommendedName>
        <fullName evidence="5">L1 transposable element RRM domain-containing protein</fullName>
    </recommendedName>
</protein>
<proteinExistence type="inferred from homology"/>
<accession>A0A9J8BQ02</accession>
<evidence type="ECO:0000313" key="3">
    <source>
        <dbReference type="Ensembl" id="ENSCCRP00000159382.1"/>
    </source>
</evidence>
<feature type="coiled-coil region" evidence="2">
    <location>
        <begin position="158"/>
        <end position="192"/>
    </location>
</feature>
<dbReference type="FunFam" id="3.30.70.1820:FF:000002">
    <property type="entry name" value="LINE-1 retrotransposable element ORF1 protein"/>
    <property type="match status" value="1"/>
</dbReference>